<dbReference type="EMBL" id="JAPFFF010000004">
    <property type="protein sequence ID" value="KAK8890883.1"/>
    <property type="molecule type" value="Genomic_DNA"/>
</dbReference>
<protein>
    <submittedName>
        <fullName evidence="1">Uncharacterized protein</fullName>
    </submittedName>
</protein>
<keyword evidence="2" id="KW-1185">Reference proteome</keyword>
<organism evidence="1 2">
    <name type="scientific">Tritrichomonas musculus</name>
    <dbReference type="NCBI Taxonomy" id="1915356"/>
    <lineage>
        <taxon>Eukaryota</taxon>
        <taxon>Metamonada</taxon>
        <taxon>Parabasalia</taxon>
        <taxon>Tritrichomonadida</taxon>
        <taxon>Tritrichomonadidae</taxon>
        <taxon>Tritrichomonas</taxon>
    </lineage>
</organism>
<proteinExistence type="predicted"/>
<reference evidence="1 2" key="1">
    <citation type="submission" date="2024-04" db="EMBL/GenBank/DDBJ databases">
        <title>Tritrichomonas musculus Genome.</title>
        <authorList>
            <person name="Alves-Ferreira E."/>
            <person name="Grigg M."/>
            <person name="Lorenzi H."/>
            <person name="Galac M."/>
        </authorList>
    </citation>
    <scope>NUCLEOTIDE SEQUENCE [LARGE SCALE GENOMIC DNA]</scope>
    <source>
        <strain evidence="1 2">EAF2021</strain>
    </source>
</reference>
<dbReference type="InterPro" id="IPR016024">
    <property type="entry name" value="ARM-type_fold"/>
</dbReference>
<accession>A0ABR2KJA2</accession>
<evidence type="ECO:0000313" key="2">
    <source>
        <dbReference type="Proteomes" id="UP001470230"/>
    </source>
</evidence>
<dbReference type="Proteomes" id="UP001470230">
    <property type="component" value="Unassembled WGS sequence"/>
</dbReference>
<comment type="caution">
    <text evidence="1">The sequence shown here is derived from an EMBL/GenBank/DDBJ whole genome shotgun (WGS) entry which is preliminary data.</text>
</comment>
<gene>
    <name evidence="1" type="ORF">M9Y10_028082</name>
</gene>
<sequence>MTDMTSFIDNFCDQWAATLAAKLCFASNKDPTSLDNSISSAVRSAKSQQVANALNSGLQLSRTNTSEQVTMMSNSIENIFNQFQTDPLFPKLFANIFNYADQILSSIIDTSSRTKSALHTDQIIQEEKLSPLDQLNCETFVYLSSLLVSATEVSASENKENVDNDHGQIGQIDTGLINVIFKYVDHSLPNTVRASAGKILCALSASPKHCKAISEYFWNAFKACKKDDDFRNFASLIDGVQDLQLSLETPELAEAAIGFITLFATNVKKIERGVLRMKFLSAMDSIITRLCSNQQKAMENAEFGKLINDIWNTVVKWSSKSKHTVFCLRFLQRVATVMWPQFFIQDHGKQLFDLLFKCVNSTKGDVETLHIIRDAITGLSNQYYENQFADFKTIIENGLTPTLFKVSPQYHLPKYKNPDQTEAVVQIYVEIGKKKFLPVVDLCRAIFKEPDPVESKAGRIIFVRVLGELSKWIPDTLVEFNDELYQYIQSMLLGATSNPEETKYAILTFPLLYSPDDTVLAQMSQVIFDTSLNDREGTESNAYKSVISYIEKLITLKRNPLTVINYCKTLTNLIVTFPKEEIMKKLNYLYGIVKSFNFALSKESNLDEVKTGNFALGVQDWVEFRTKFDEAMLCLLVYQDNDIIKKAREIEALFLQDAYLKLDDICLPKPKYNVCNLLQDINEKSGDIVRSLPKLTQSNSKIFENIFDSLILTWRDNYSRFEKQYRGRYIELMGALARPESHQLKMFLEEIFILYKKFVTYPPLSVSIELTMPELWVTILNELATWMASSGLTIPNFWSQYTNIYSAIANHPEFKTQLEKNPKLVEHMERYISATWRQNSLTNNDDPNSAAANAAPIGDQQYFITCQKALNIIILYVSQSPTHFSRILEPKKEAYQQFLEGLNQMLMFESKDKFPPSYLETYLKTLETVFTYSKFTDPEIIDNFMAWLEIVSSQGMQNEQNQKLIVQVLEIALSQNPVFITNYFKNSITSFGIYASQVILAISNVYSKEAANFDEKYPNGNAVVLATVLLHLKNTNALPRQAALKLMCILITKSKIFEKKVPTYLMMCLTSHSTAGYVTQSSHFVDYASQNVSSKLAMKVFQIFTSNFKKMLDFQEQLLLVLASFLKLFVIECPIKEAIPLLLKLTAQSDFTDAEISQSISTFWLKYFSFIKKEEVQEAAKIIVDFAASQKSLKSLETFAAINVLVFAFEMSEGEVINYLYEYLNIYDKKAPKHYDEFIQFVSKPSVDFTKVTPQAIIASNAMSQILLSIKSQEVFKEIVKPKLAPLMFFASINYDNDEFAITPFHPLLDAILTTALFRFAKKPSVFSSNLASLQAANLVMRASSLDQQYEIYVGTSSSKHIIPYDQTAIQTFTSLLCQSSSKFKSKFFEIVLANAFMITDNPRTVEPFLMLMALIDQLDTRDVFSLMLYSLCAFQSNRTDIVDSIIDIVKQRMLSEDLDSKTFAKEATSIIACFILFLSLKCRRTLSIHIIKIIADIAHRALQIEEKGAIAKELSGFLNKFGGEEYAASLFVRFIDESVSFGDPSVDDIIRCLSEIAQLIISDNSQVGDFNWCFILAFLMDGYRHFLAAMADRPIPKQIVSKEIFDFENKELQISDFAEFLNNNLVGLSYKQFVVEFFAHGLTSFKMNDLYRDNVAIMIIRYYLEFSKVNLNPNLYDNLVKISLLLAISCDENGKQEAAHLIKWLVNHSDHSINSQYLSYTEIKPKFVEGTLKPIGYFTPYKKTLVAPESLPSVKIFRSAQETQDVTNFLMEHLHSKLRKC</sequence>
<name>A0ABR2KJA2_9EUKA</name>
<evidence type="ECO:0000313" key="1">
    <source>
        <dbReference type="EMBL" id="KAK8890883.1"/>
    </source>
</evidence>
<dbReference type="SUPFAM" id="SSF48371">
    <property type="entry name" value="ARM repeat"/>
    <property type="match status" value="1"/>
</dbReference>